<keyword evidence="1" id="KW-0472">Membrane</keyword>
<feature type="transmembrane region" description="Helical" evidence="1">
    <location>
        <begin position="25"/>
        <end position="47"/>
    </location>
</feature>
<feature type="non-terminal residue" evidence="2">
    <location>
        <position position="1"/>
    </location>
</feature>
<organism evidence="2 3">
    <name type="scientific">Trifolium medium</name>
    <dbReference type="NCBI Taxonomy" id="97028"/>
    <lineage>
        <taxon>Eukaryota</taxon>
        <taxon>Viridiplantae</taxon>
        <taxon>Streptophyta</taxon>
        <taxon>Embryophyta</taxon>
        <taxon>Tracheophyta</taxon>
        <taxon>Spermatophyta</taxon>
        <taxon>Magnoliopsida</taxon>
        <taxon>eudicotyledons</taxon>
        <taxon>Gunneridae</taxon>
        <taxon>Pentapetalae</taxon>
        <taxon>rosids</taxon>
        <taxon>fabids</taxon>
        <taxon>Fabales</taxon>
        <taxon>Fabaceae</taxon>
        <taxon>Papilionoideae</taxon>
        <taxon>50 kb inversion clade</taxon>
        <taxon>NPAAA clade</taxon>
        <taxon>Hologalegina</taxon>
        <taxon>IRL clade</taxon>
        <taxon>Trifolieae</taxon>
        <taxon>Trifolium</taxon>
    </lineage>
</organism>
<accession>A0A392MJS1</accession>
<sequence length="48" mass="5230">VADTVEPDAKDEESPLLVTVRGKCITQLLLLGAIDGIQWLLSVFYVIS</sequence>
<evidence type="ECO:0000313" key="2">
    <source>
        <dbReference type="EMBL" id="MCH87299.1"/>
    </source>
</evidence>
<keyword evidence="1" id="KW-1133">Transmembrane helix</keyword>
<gene>
    <name evidence="2" type="ORF">A2U01_0008166</name>
</gene>
<proteinExistence type="predicted"/>
<evidence type="ECO:0000313" key="3">
    <source>
        <dbReference type="Proteomes" id="UP000265520"/>
    </source>
</evidence>
<name>A0A392MJS1_9FABA</name>
<comment type="caution">
    <text evidence="2">The sequence shown here is derived from an EMBL/GenBank/DDBJ whole genome shotgun (WGS) entry which is preliminary data.</text>
</comment>
<reference evidence="2 3" key="1">
    <citation type="journal article" date="2018" name="Front. Plant Sci.">
        <title>Red Clover (Trifolium pratense) and Zigzag Clover (T. medium) - A Picture of Genomic Similarities and Differences.</title>
        <authorList>
            <person name="Dluhosova J."/>
            <person name="Istvanek J."/>
            <person name="Nedelnik J."/>
            <person name="Repkova J."/>
        </authorList>
    </citation>
    <scope>NUCLEOTIDE SEQUENCE [LARGE SCALE GENOMIC DNA]</scope>
    <source>
        <strain evidence="3">cv. 10/8</strain>
        <tissue evidence="2">Leaf</tissue>
    </source>
</reference>
<protein>
    <submittedName>
        <fullName evidence="2">Brefeldin A-inhibited guanine nucleotide-exchange protein 5-like</fullName>
    </submittedName>
</protein>
<keyword evidence="1" id="KW-0812">Transmembrane</keyword>
<dbReference type="EMBL" id="LXQA010011913">
    <property type="protein sequence ID" value="MCH87299.1"/>
    <property type="molecule type" value="Genomic_DNA"/>
</dbReference>
<dbReference type="AlphaFoldDB" id="A0A392MJS1"/>
<evidence type="ECO:0000256" key="1">
    <source>
        <dbReference type="SAM" id="Phobius"/>
    </source>
</evidence>
<keyword evidence="3" id="KW-1185">Reference proteome</keyword>
<dbReference type="Proteomes" id="UP000265520">
    <property type="component" value="Unassembled WGS sequence"/>
</dbReference>